<dbReference type="GeneID" id="24136112"/>
<organism evidence="3 4">
    <name type="scientific">Saprolegnia parasitica (strain CBS 223.65)</name>
    <dbReference type="NCBI Taxonomy" id="695850"/>
    <lineage>
        <taxon>Eukaryota</taxon>
        <taxon>Sar</taxon>
        <taxon>Stramenopiles</taxon>
        <taxon>Oomycota</taxon>
        <taxon>Saprolegniomycetes</taxon>
        <taxon>Saprolegniales</taxon>
        <taxon>Saprolegniaceae</taxon>
        <taxon>Saprolegnia</taxon>
    </lineage>
</organism>
<evidence type="ECO:0000313" key="4">
    <source>
        <dbReference type="Proteomes" id="UP000030745"/>
    </source>
</evidence>
<name>A0A067BYJ5_SAPPC</name>
<accession>A0A067BYJ5</accession>
<feature type="coiled-coil region" evidence="1">
    <location>
        <begin position="119"/>
        <end position="146"/>
    </location>
</feature>
<proteinExistence type="predicted"/>
<dbReference type="AlphaFoldDB" id="A0A067BYJ5"/>
<dbReference type="OMA" id="LADMASC"/>
<dbReference type="OrthoDB" id="73699at2759"/>
<feature type="region of interest" description="Disordered" evidence="2">
    <location>
        <begin position="79"/>
        <end position="103"/>
    </location>
</feature>
<evidence type="ECO:0000256" key="1">
    <source>
        <dbReference type="SAM" id="Coils"/>
    </source>
</evidence>
<dbReference type="CDD" id="cd14686">
    <property type="entry name" value="bZIP"/>
    <property type="match status" value="1"/>
</dbReference>
<dbReference type="Proteomes" id="UP000030745">
    <property type="component" value="Unassembled WGS sequence"/>
</dbReference>
<sequence>MASVPSSPFSLADMASCGYSSDEMIDMDMGQVAAPGCDFDVDLEWLASVSEPPPIPIAEPAPDAASRFEYVTGDNASMSSAVSSPASKCGAPTKTAKTSSTDAYDKKKQYNRERNRRFRMMEKQEATQLAQQIQDLQSQLKQIEGKKKATAPHTNEDDVSALVATSKNLLPWKDVATIFKTMKDASSEKQSSLHSKLRKYKEIACIMNSWVAKSMAVPTFSDPFKQSWRNSSLMAHESSRRLGFDWITKQLYHNIDAMIQHCGLPASMAPVSEVHVFPLENDPSYHLIKARQRIEYATLDEVTQTLQRLYFQTPDGLLDMPDPNIMYFRMKSPYGATQQNAYFQNILARQFFDENRYVVFTHSITDDEKYPLDRIQRNWTNWTIAERLGHDRVIIKQVSVANGLRMKDQYLPFDQDPSTNVLSNDPVVQFRQFEHKTHVYHQRIFAQDVLKFQQTLAQIRYENATARIDSMSTEPSPVGSPVAAPR</sequence>
<evidence type="ECO:0000313" key="3">
    <source>
        <dbReference type="EMBL" id="KDO19627.1"/>
    </source>
</evidence>
<dbReference type="EMBL" id="KK583341">
    <property type="protein sequence ID" value="KDO19627.1"/>
    <property type="molecule type" value="Genomic_DNA"/>
</dbReference>
<reference evidence="3 4" key="1">
    <citation type="journal article" date="2013" name="PLoS Genet.">
        <title>Distinctive expansion of potential virulence genes in the genome of the oomycete fish pathogen Saprolegnia parasitica.</title>
        <authorList>
            <person name="Jiang R.H."/>
            <person name="de Bruijn I."/>
            <person name="Haas B.J."/>
            <person name="Belmonte R."/>
            <person name="Lobach L."/>
            <person name="Christie J."/>
            <person name="van den Ackerveken G."/>
            <person name="Bottin A."/>
            <person name="Bulone V."/>
            <person name="Diaz-Moreno S.M."/>
            <person name="Dumas B."/>
            <person name="Fan L."/>
            <person name="Gaulin E."/>
            <person name="Govers F."/>
            <person name="Grenville-Briggs L.J."/>
            <person name="Horner N.R."/>
            <person name="Levin J.Z."/>
            <person name="Mammella M."/>
            <person name="Meijer H.J."/>
            <person name="Morris P."/>
            <person name="Nusbaum C."/>
            <person name="Oome S."/>
            <person name="Phillips A.J."/>
            <person name="van Rooyen D."/>
            <person name="Rzeszutek E."/>
            <person name="Saraiva M."/>
            <person name="Secombes C.J."/>
            <person name="Seidl M.F."/>
            <person name="Snel B."/>
            <person name="Stassen J.H."/>
            <person name="Sykes S."/>
            <person name="Tripathy S."/>
            <person name="van den Berg H."/>
            <person name="Vega-Arreguin J.C."/>
            <person name="Wawra S."/>
            <person name="Young S.K."/>
            <person name="Zeng Q."/>
            <person name="Dieguez-Uribeondo J."/>
            <person name="Russ C."/>
            <person name="Tyler B.M."/>
            <person name="van West P."/>
        </authorList>
    </citation>
    <scope>NUCLEOTIDE SEQUENCE [LARGE SCALE GENOMIC DNA]</scope>
    <source>
        <strain evidence="3 4">CBS 223.65</strain>
    </source>
</reference>
<evidence type="ECO:0000256" key="2">
    <source>
        <dbReference type="SAM" id="MobiDB-lite"/>
    </source>
</evidence>
<keyword evidence="4" id="KW-1185">Reference proteome</keyword>
<evidence type="ECO:0008006" key="5">
    <source>
        <dbReference type="Google" id="ProtNLM"/>
    </source>
</evidence>
<dbReference type="KEGG" id="spar:SPRG_14303"/>
<keyword evidence="1" id="KW-0175">Coiled coil</keyword>
<gene>
    <name evidence="3" type="ORF">SPRG_14303</name>
</gene>
<dbReference type="RefSeq" id="XP_012209675.1">
    <property type="nucleotide sequence ID" value="XM_012354285.1"/>
</dbReference>
<protein>
    <recommendedName>
        <fullName evidence="5">BZIP domain-containing protein</fullName>
    </recommendedName>
</protein>
<dbReference type="VEuPathDB" id="FungiDB:SPRG_14303"/>